<protein>
    <recommendedName>
        <fullName evidence="4">Short chain amide porin</fullName>
    </recommendedName>
</protein>
<dbReference type="AlphaFoldDB" id="B3QU96"/>
<accession>B3QU96</accession>
<dbReference type="Proteomes" id="UP000001208">
    <property type="component" value="Chromosome"/>
</dbReference>
<proteinExistence type="predicted"/>
<name>B3QU96_CHLT3</name>
<dbReference type="RefSeq" id="WP_012500429.1">
    <property type="nucleotide sequence ID" value="NC_011026.1"/>
</dbReference>
<evidence type="ECO:0000256" key="1">
    <source>
        <dbReference type="SAM" id="SignalP"/>
    </source>
</evidence>
<dbReference type="HOGENOM" id="CLU_038678_0_0_10"/>
<dbReference type="OrthoDB" id="9771991at2"/>
<gene>
    <name evidence="2" type="ordered locus">Ctha_1888</name>
</gene>
<feature type="chain" id="PRO_5002797669" description="Short chain amide porin" evidence="1">
    <location>
        <begin position="25"/>
        <end position="404"/>
    </location>
</feature>
<evidence type="ECO:0008006" key="4">
    <source>
        <dbReference type="Google" id="ProtNLM"/>
    </source>
</evidence>
<dbReference type="eggNOG" id="COG3746">
    <property type="taxonomic scope" value="Bacteria"/>
</dbReference>
<keyword evidence="1" id="KW-0732">Signal</keyword>
<evidence type="ECO:0000313" key="2">
    <source>
        <dbReference type="EMBL" id="ACF14345.1"/>
    </source>
</evidence>
<organism evidence="2 3">
    <name type="scientific">Chloroherpeton thalassium (strain ATCC 35110 / GB-78)</name>
    <dbReference type="NCBI Taxonomy" id="517418"/>
    <lineage>
        <taxon>Bacteria</taxon>
        <taxon>Pseudomonadati</taxon>
        <taxon>Chlorobiota</taxon>
        <taxon>Chlorobiia</taxon>
        <taxon>Chlorobiales</taxon>
        <taxon>Chloroherpetonaceae</taxon>
        <taxon>Chloroherpeton</taxon>
    </lineage>
</organism>
<dbReference type="KEGG" id="cts:Ctha_1888"/>
<sequence length="404" mass="45033">MKKVLTLIVALAALFSFGSLQAKAQGSDAYKPLKVTISDDSYIRFITWHQVYGTYNDNTESFNMTLRRSRFLAYAELQKKFLIVTHFGINSQTASSAKKPGLFMHDAWVQYHVFQNDAFHLDFGAGLHYWNGISRMTMASTLNFLEIDAPIFNWPNVDKNDQFARQLGYYVKGTLDKIHYSFSAVEPFVQAAPTLSTTAALNNTVKWAYNGYVEYQFGDEESTTLPYRVGSYLGTKSVFNIGAGFYFHPTGSIIDSDADGVGETVDQFIFAVDAFFDQPIGGDMALTAYGVFYSMDYGDGYLRGTSGGTLYGTGSIFFAQAGLLLPKDIIGDAGKLQPYVGFSYRDLDATDDAATQLDLGINWFLSGHHARVAFEYSNVPMQDATDAKKVDSYNQFRFLTSIYL</sequence>
<evidence type="ECO:0000313" key="3">
    <source>
        <dbReference type="Proteomes" id="UP000001208"/>
    </source>
</evidence>
<reference evidence="2 3" key="1">
    <citation type="submission" date="2008-06" db="EMBL/GenBank/DDBJ databases">
        <title>Complete sequence of Chloroherpeton thalassium ATCC 35110.</title>
        <authorList>
            <consortium name="US DOE Joint Genome Institute"/>
            <person name="Lucas S."/>
            <person name="Copeland A."/>
            <person name="Lapidus A."/>
            <person name="Glavina del Rio T."/>
            <person name="Dalin E."/>
            <person name="Tice H."/>
            <person name="Bruce D."/>
            <person name="Goodwin L."/>
            <person name="Pitluck S."/>
            <person name="Schmutz J."/>
            <person name="Larimer F."/>
            <person name="Land M."/>
            <person name="Hauser L."/>
            <person name="Kyrpides N."/>
            <person name="Mikhailova N."/>
            <person name="Liu Z."/>
            <person name="Li T."/>
            <person name="Zhao F."/>
            <person name="Overmann J."/>
            <person name="Bryant D.A."/>
            <person name="Richardson P."/>
        </authorList>
    </citation>
    <scope>NUCLEOTIDE SEQUENCE [LARGE SCALE GENOMIC DNA]</scope>
    <source>
        <strain evidence="3">ATCC 35110 / GB-78</strain>
    </source>
</reference>
<dbReference type="EMBL" id="CP001100">
    <property type="protein sequence ID" value="ACF14345.1"/>
    <property type="molecule type" value="Genomic_DNA"/>
</dbReference>
<feature type="signal peptide" evidence="1">
    <location>
        <begin position="1"/>
        <end position="24"/>
    </location>
</feature>
<dbReference type="STRING" id="517418.Ctha_1888"/>
<keyword evidence="3" id="KW-1185">Reference proteome</keyword>